<evidence type="ECO:0000313" key="5">
    <source>
        <dbReference type="EMBL" id="MBK5144419.1"/>
    </source>
</evidence>
<feature type="domain" description="Alanine racemase N-terminal" evidence="4">
    <location>
        <begin position="7"/>
        <end position="230"/>
    </location>
</feature>
<evidence type="ECO:0000259" key="4">
    <source>
        <dbReference type="Pfam" id="PF01168"/>
    </source>
</evidence>
<protein>
    <recommendedName>
        <fullName evidence="2">Pyridoxal phosphate homeostasis protein</fullName>
        <shortName evidence="2">PLP homeostasis protein</shortName>
    </recommendedName>
</protein>
<dbReference type="HAMAP" id="MF_02087">
    <property type="entry name" value="PLP_homeostasis"/>
    <property type="match status" value="1"/>
</dbReference>
<comment type="caution">
    <text evidence="5">The sequence shown here is derived from an EMBL/GenBank/DDBJ whole genome shotgun (WGS) entry which is preliminary data.</text>
</comment>
<comment type="function">
    <text evidence="2">Pyridoxal 5'-phosphate (PLP)-binding protein, which is involved in PLP homeostasis.</text>
</comment>
<dbReference type="PANTHER" id="PTHR10146">
    <property type="entry name" value="PROLINE SYNTHETASE CO-TRANSCRIBED BACTERIAL HOMOLOG PROTEIN"/>
    <property type="match status" value="1"/>
</dbReference>
<comment type="subunit">
    <text evidence="2">Monomer.</text>
</comment>
<comment type="similarity">
    <text evidence="2 3">Belongs to the pyridoxal phosphate-binding protein YggS/PROSC family.</text>
</comment>
<dbReference type="CDD" id="cd06824">
    <property type="entry name" value="PLPDE_III_Yggs_like"/>
    <property type="match status" value="1"/>
</dbReference>
<dbReference type="PROSITE" id="PS01211">
    <property type="entry name" value="UPF0001"/>
    <property type="match status" value="1"/>
</dbReference>
<name>A0ABS1IRP0_9GAMM</name>
<dbReference type="Proteomes" id="UP001296921">
    <property type="component" value="Unassembled WGS sequence"/>
</dbReference>
<dbReference type="Pfam" id="PF01168">
    <property type="entry name" value="Ala_racemase_N"/>
    <property type="match status" value="1"/>
</dbReference>
<dbReference type="RefSeq" id="WP_218466805.1">
    <property type="nucleotide sequence ID" value="NZ_JADRCR010000005.1"/>
</dbReference>
<organism evidence="5 6">
    <name type="scientific">Limnobaculum allomyrinae</name>
    <dbReference type="NCBI Taxonomy" id="2791986"/>
    <lineage>
        <taxon>Bacteria</taxon>
        <taxon>Pseudomonadati</taxon>
        <taxon>Pseudomonadota</taxon>
        <taxon>Gammaproteobacteria</taxon>
        <taxon>Enterobacterales</taxon>
        <taxon>Budviciaceae</taxon>
        <taxon>Limnobaculum</taxon>
    </lineage>
</organism>
<dbReference type="NCBIfam" id="TIGR00044">
    <property type="entry name" value="YggS family pyridoxal phosphate-dependent enzyme"/>
    <property type="match status" value="1"/>
</dbReference>
<evidence type="ECO:0000256" key="1">
    <source>
        <dbReference type="ARBA" id="ARBA00022898"/>
    </source>
</evidence>
<accession>A0ABS1IRP0</accession>
<reference evidence="5 6" key="1">
    <citation type="submission" date="2020-11" db="EMBL/GenBank/DDBJ databases">
        <title>Insectihabitans protaetiae gen. nov. sp. nov. and Insectihabitans allomyrinae sp. nov., isolated from larvae of Protaetia brevitarsis seulensis and Allomyrina dichotoma, respectively.</title>
        <authorList>
            <person name="Lee S.D."/>
            <person name="Byeon Y.-S."/>
            <person name="Kim S.-M."/>
            <person name="Yang H.L."/>
            <person name="Kim I.S."/>
        </authorList>
    </citation>
    <scope>NUCLEOTIDE SEQUENCE [LARGE SCALE GENOMIC DNA]</scope>
    <source>
        <strain evidence="5 6">BWR-B9</strain>
    </source>
</reference>
<proteinExistence type="inferred from homology"/>
<evidence type="ECO:0000313" key="6">
    <source>
        <dbReference type="Proteomes" id="UP001296921"/>
    </source>
</evidence>
<sequence>MTTIQQNLEAVRYRIAEAAQQCGRSPKEVQLLAVSKTKPVEAIQEAIDAGQRLFGENYVQEGVDKIQHFGSLSDTESLEWHFIGPLQSNKSRLVAEHFHWMHTVDREKIAHRLSEQRPETMPPLNVLIQINISDEQSKSGIKLEQLTELAAQIHNLPHLTLRGLMTIPAPENDPARQLAVFQKMTQAFNQLKTRYPQVDTLSMGMSDDMSNAIRAGSTMVRIGTAIFGARDYTL</sequence>
<evidence type="ECO:0000256" key="3">
    <source>
        <dbReference type="RuleBase" id="RU004514"/>
    </source>
</evidence>
<dbReference type="InterPro" id="IPR011078">
    <property type="entry name" value="PyrdxlP_homeostasis"/>
</dbReference>
<dbReference type="PANTHER" id="PTHR10146:SF14">
    <property type="entry name" value="PYRIDOXAL PHOSPHATE HOMEOSTASIS PROTEIN"/>
    <property type="match status" value="1"/>
</dbReference>
<dbReference type="EMBL" id="JADRCR010000005">
    <property type="protein sequence ID" value="MBK5144419.1"/>
    <property type="molecule type" value="Genomic_DNA"/>
</dbReference>
<evidence type="ECO:0000256" key="2">
    <source>
        <dbReference type="HAMAP-Rule" id="MF_02087"/>
    </source>
</evidence>
<dbReference type="PIRSF" id="PIRSF004848">
    <property type="entry name" value="YBL036c_PLPDEIII"/>
    <property type="match status" value="1"/>
</dbReference>
<keyword evidence="1 2" id="KW-0663">Pyridoxal phosphate</keyword>
<dbReference type="InterPro" id="IPR001608">
    <property type="entry name" value="Ala_racemase_N"/>
</dbReference>
<keyword evidence="6" id="KW-1185">Reference proteome</keyword>
<feature type="modified residue" description="N6-(pyridoxal phosphate)lysine" evidence="2">
    <location>
        <position position="36"/>
    </location>
</feature>
<gene>
    <name evidence="5" type="ORF">I2494_11935</name>
</gene>